<keyword evidence="3" id="KW-1185">Reference proteome</keyword>
<keyword evidence="1" id="KW-1133">Transmembrane helix</keyword>
<comment type="caution">
    <text evidence="2">The sequence shown here is derived from an EMBL/GenBank/DDBJ whole genome shotgun (WGS) entry which is preliminary data.</text>
</comment>
<dbReference type="Proteomes" id="UP000228680">
    <property type="component" value="Unassembled WGS sequence"/>
</dbReference>
<organism evidence="2 3">
    <name type="scientific">Chryseomicrobium excrementi</name>
    <dbReference type="NCBI Taxonomy" id="2041346"/>
    <lineage>
        <taxon>Bacteria</taxon>
        <taxon>Bacillati</taxon>
        <taxon>Bacillota</taxon>
        <taxon>Bacilli</taxon>
        <taxon>Bacillales</taxon>
        <taxon>Caryophanaceae</taxon>
        <taxon>Chryseomicrobium</taxon>
    </lineage>
</organism>
<keyword evidence="1" id="KW-0472">Membrane</keyword>
<feature type="transmembrane region" description="Helical" evidence="1">
    <location>
        <begin position="6"/>
        <end position="27"/>
    </location>
</feature>
<dbReference type="RefSeq" id="WP_100353089.1">
    <property type="nucleotide sequence ID" value="NZ_PCGR01000002.1"/>
</dbReference>
<keyword evidence="1" id="KW-0812">Transmembrane</keyword>
<reference evidence="2 3" key="1">
    <citation type="submission" date="2017-10" db="EMBL/GenBank/DDBJ databases">
        <title>Draft genome of Chryseomicrobium casticus sp. nov.</title>
        <authorList>
            <person name="Chakraborty R."/>
            <person name="Saha T."/>
        </authorList>
    </citation>
    <scope>NUCLEOTIDE SEQUENCE [LARGE SCALE GENOMIC DNA]</scope>
    <source>
        <strain evidence="2 3">ET03</strain>
    </source>
</reference>
<feature type="transmembrane region" description="Helical" evidence="1">
    <location>
        <begin position="63"/>
        <end position="84"/>
    </location>
</feature>
<protein>
    <submittedName>
        <fullName evidence="2">Uncharacterized protein</fullName>
    </submittedName>
</protein>
<sequence>MLESTSSLQWIFIFFLLFGGLLAGWVLRAQRRELAASVAFGHFYGSLATVAFVLGMVQENPESGVVVLAVYPLFTTIGMIGNGIRYKTKSKKNPTVR</sequence>
<evidence type="ECO:0000313" key="3">
    <source>
        <dbReference type="Proteomes" id="UP000228680"/>
    </source>
</evidence>
<evidence type="ECO:0000256" key="1">
    <source>
        <dbReference type="SAM" id="Phobius"/>
    </source>
</evidence>
<gene>
    <name evidence="2" type="ORF">CQS04_05010</name>
</gene>
<name>A0A2M9EZ84_9BACL</name>
<evidence type="ECO:0000313" key="2">
    <source>
        <dbReference type="EMBL" id="PJK16520.1"/>
    </source>
</evidence>
<dbReference type="EMBL" id="PCGR01000002">
    <property type="protein sequence ID" value="PJK16520.1"/>
    <property type="molecule type" value="Genomic_DNA"/>
</dbReference>
<proteinExistence type="predicted"/>
<dbReference type="AlphaFoldDB" id="A0A2M9EZ84"/>
<feature type="transmembrane region" description="Helical" evidence="1">
    <location>
        <begin position="34"/>
        <end position="57"/>
    </location>
</feature>
<accession>A0A2M9EZ84</accession>